<evidence type="ECO:0000313" key="1">
    <source>
        <dbReference type="EMBL" id="KAI0519391.1"/>
    </source>
</evidence>
<comment type="caution">
    <text evidence="1">The sequence shown here is derived from an EMBL/GenBank/DDBJ whole genome shotgun (WGS) entry which is preliminary data.</text>
</comment>
<gene>
    <name evidence="1" type="ORF">KFK09_006837</name>
</gene>
<name>A0A8T3BUQ1_DENNO</name>
<sequence length="114" mass="13447">MFDALRFYNSVSHFRLRYILHECLIFKPIPKKGKILIPSLPRIHCFEITPISFLLKACQKTKTNKKHLHCSYVSFIKICFRLEALIKIYLFYSSGITWALKADLFHSYSSFPLT</sequence>
<organism evidence="1 2">
    <name type="scientific">Dendrobium nobile</name>
    <name type="common">Orchid</name>
    <dbReference type="NCBI Taxonomy" id="94219"/>
    <lineage>
        <taxon>Eukaryota</taxon>
        <taxon>Viridiplantae</taxon>
        <taxon>Streptophyta</taxon>
        <taxon>Embryophyta</taxon>
        <taxon>Tracheophyta</taxon>
        <taxon>Spermatophyta</taxon>
        <taxon>Magnoliopsida</taxon>
        <taxon>Liliopsida</taxon>
        <taxon>Asparagales</taxon>
        <taxon>Orchidaceae</taxon>
        <taxon>Epidendroideae</taxon>
        <taxon>Malaxideae</taxon>
        <taxon>Dendrobiinae</taxon>
        <taxon>Dendrobium</taxon>
    </lineage>
</organism>
<dbReference type="AlphaFoldDB" id="A0A8T3BUQ1"/>
<accession>A0A8T3BUQ1</accession>
<proteinExistence type="predicted"/>
<dbReference type="Proteomes" id="UP000829196">
    <property type="component" value="Unassembled WGS sequence"/>
</dbReference>
<reference evidence="1" key="1">
    <citation type="journal article" date="2022" name="Front. Genet.">
        <title>Chromosome-Scale Assembly of the Dendrobium nobile Genome Provides Insights Into the Molecular Mechanism of the Biosynthesis of the Medicinal Active Ingredient of Dendrobium.</title>
        <authorList>
            <person name="Xu Q."/>
            <person name="Niu S.-C."/>
            <person name="Li K.-L."/>
            <person name="Zheng P.-J."/>
            <person name="Zhang X.-J."/>
            <person name="Jia Y."/>
            <person name="Liu Y."/>
            <person name="Niu Y.-X."/>
            <person name="Yu L.-H."/>
            <person name="Chen D.-F."/>
            <person name="Zhang G.-Q."/>
        </authorList>
    </citation>
    <scope>NUCLEOTIDE SEQUENCE</scope>
    <source>
        <tissue evidence="1">Leaf</tissue>
    </source>
</reference>
<protein>
    <submittedName>
        <fullName evidence="1">Uncharacterized protein</fullName>
    </submittedName>
</protein>
<evidence type="ECO:0000313" key="2">
    <source>
        <dbReference type="Proteomes" id="UP000829196"/>
    </source>
</evidence>
<dbReference type="EMBL" id="JAGYWB010000006">
    <property type="protein sequence ID" value="KAI0519391.1"/>
    <property type="molecule type" value="Genomic_DNA"/>
</dbReference>
<keyword evidence="2" id="KW-1185">Reference proteome</keyword>